<dbReference type="EMBL" id="WHWC01000005">
    <property type="protein sequence ID" value="KAG8383182.1"/>
    <property type="molecule type" value="Genomic_DNA"/>
</dbReference>
<evidence type="ECO:0000256" key="2">
    <source>
        <dbReference type="PROSITE-ProRule" id="PRU00708"/>
    </source>
</evidence>
<feature type="repeat" description="PPR" evidence="2">
    <location>
        <begin position="20"/>
        <end position="54"/>
    </location>
</feature>
<dbReference type="Gene3D" id="1.25.40.10">
    <property type="entry name" value="Tetratricopeptide repeat domain"/>
    <property type="match status" value="4"/>
</dbReference>
<evidence type="ECO:0000313" key="3">
    <source>
        <dbReference type="EMBL" id="KAG8383182.1"/>
    </source>
</evidence>
<accession>A0AAV6XSS7</accession>
<dbReference type="InterPro" id="IPR002885">
    <property type="entry name" value="PPR_rpt"/>
</dbReference>
<dbReference type="AlphaFoldDB" id="A0AAV6XSS7"/>
<dbReference type="GO" id="GO:0003723">
    <property type="term" value="F:RNA binding"/>
    <property type="evidence" value="ECO:0007669"/>
    <property type="project" value="InterPro"/>
</dbReference>
<dbReference type="Proteomes" id="UP000826271">
    <property type="component" value="Unassembled WGS sequence"/>
</dbReference>
<proteinExistence type="predicted"/>
<dbReference type="PANTHER" id="PTHR47926:SF442">
    <property type="entry name" value="PUTATIVE-RELATED"/>
    <property type="match status" value="1"/>
</dbReference>
<dbReference type="InterPro" id="IPR011990">
    <property type="entry name" value="TPR-like_helical_dom_sf"/>
</dbReference>
<dbReference type="NCBIfam" id="TIGR00756">
    <property type="entry name" value="PPR"/>
    <property type="match status" value="4"/>
</dbReference>
<dbReference type="PANTHER" id="PTHR47926">
    <property type="entry name" value="PENTATRICOPEPTIDE REPEAT-CONTAINING PROTEIN"/>
    <property type="match status" value="1"/>
</dbReference>
<evidence type="ECO:0000313" key="4">
    <source>
        <dbReference type="Proteomes" id="UP000826271"/>
    </source>
</evidence>
<feature type="repeat" description="PPR" evidence="2">
    <location>
        <begin position="121"/>
        <end position="155"/>
    </location>
</feature>
<organism evidence="3 4">
    <name type="scientific">Buddleja alternifolia</name>
    <dbReference type="NCBI Taxonomy" id="168488"/>
    <lineage>
        <taxon>Eukaryota</taxon>
        <taxon>Viridiplantae</taxon>
        <taxon>Streptophyta</taxon>
        <taxon>Embryophyta</taxon>
        <taxon>Tracheophyta</taxon>
        <taxon>Spermatophyta</taxon>
        <taxon>Magnoliopsida</taxon>
        <taxon>eudicotyledons</taxon>
        <taxon>Gunneridae</taxon>
        <taxon>Pentapetalae</taxon>
        <taxon>asterids</taxon>
        <taxon>lamiids</taxon>
        <taxon>Lamiales</taxon>
        <taxon>Scrophulariaceae</taxon>
        <taxon>Buddlejeae</taxon>
        <taxon>Buddleja</taxon>
    </lineage>
</organism>
<dbReference type="InterPro" id="IPR046960">
    <property type="entry name" value="PPR_At4g14850-like_plant"/>
</dbReference>
<sequence length="584" mass="65522">MKSGSLNSALKLFDEMPERDAITWNIMISGYYRYGFLRQSLSLYNQMVFHGIVENSSTYSIVLSLCSYAGFFREGVVVHCRAIILGLSMNVYIGSALVDLYLQMGLFDIALRLFSALQDRNLATWNVVLRGICEMGRSKEVVRIYNDMKVDGLEPNGLTFCYLIRGCGYERFLDEGMQLHCCVIKKGLVNSNLFVAMLWLTFTQLVGDSLKLGNHLRLSLSSTSFLGIQWFQFVHRMVIRILLLKSSKECIFMLALDTLLVQSALIDMYGKCGDIESSVSIFDTAPERTLESCNPLMTSLLRFGLIEDVIELFCLMVNENIGYDEVSLSSTLKALSATGTNSACCCLLHSCTIKSGFESDIAVSCSLIDAYSKSSEVKLSSQVFDQISPPNVVCFTSMISALARNGMGMECFEMFDRMIQSGLKPDKVAFLSVLMGCNHSGLVEGGKLLFHSMHSDHGLHPERQHYSCMVDLLGRAGSLDEVEELLKGTTWEVDFVIWSSILRSCRIHQSKEVGKRAAYMLMELEPENPAGWLQASNFYSDIGDFETMKRLREVLVARKMRREIGTESDLKPVNMDRAMISDWG</sequence>
<name>A0AAV6XSS7_9LAMI</name>
<dbReference type="Pfam" id="PF13041">
    <property type="entry name" value="PPR_2"/>
    <property type="match status" value="3"/>
</dbReference>
<dbReference type="Pfam" id="PF01535">
    <property type="entry name" value="PPR"/>
    <property type="match status" value="4"/>
</dbReference>
<evidence type="ECO:0000256" key="1">
    <source>
        <dbReference type="ARBA" id="ARBA00022737"/>
    </source>
</evidence>
<feature type="repeat" description="PPR" evidence="2">
    <location>
        <begin position="391"/>
        <end position="425"/>
    </location>
</feature>
<gene>
    <name evidence="3" type="ORF">BUALT_Bualt05G0158000</name>
</gene>
<dbReference type="GO" id="GO:0009451">
    <property type="term" value="P:RNA modification"/>
    <property type="evidence" value="ECO:0007669"/>
    <property type="project" value="InterPro"/>
</dbReference>
<comment type="caution">
    <text evidence="3">The sequence shown here is derived from an EMBL/GenBank/DDBJ whole genome shotgun (WGS) entry which is preliminary data.</text>
</comment>
<dbReference type="PROSITE" id="PS51375">
    <property type="entry name" value="PPR"/>
    <property type="match status" value="3"/>
</dbReference>
<protein>
    <recommendedName>
        <fullName evidence="5">Pentatricopeptide repeat-containing protein</fullName>
    </recommendedName>
</protein>
<reference evidence="3" key="1">
    <citation type="submission" date="2019-10" db="EMBL/GenBank/DDBJ databases">
        <authorList>
            <person name="Zhang R."/>
            <person name="Pan Y."/>
            <person name="Wang J."/>
            <person name="Ma R."/>
            <person name="Yu S."/>
        </authorList>
    </citation>
    <scope>NUCLEOTIDE SEQUENCE</scope>
    <source>
        <strain evidence="3">LA-IB0</strain>
        <tissue evidence="3">Leaf</tissue>
    </source>
</reference>
<dbReference type="FunFam" id="1.25.40.10:FF:000090">
    <property type="entry name" value="Pentatricopeptide repeat-containing protein, chloroplastic"/>
    <property type="match status" value="1"/>
</dbReference>
<keyword evidence="4" id="KW-1185">Reference proteome</keyword>
<keyword evidence="1" id="KW-0677">Repeat</keyword>
<evidence type="ECO:0008006" key="5">
    <source>
        <dbReference type="Google" id="ProtNLM"/>
    </source>
</evidence>